<dbReference type="PROSITE" id="PS51085">
    <property type="entry name" value="2FE2S_FER_2"/>
    <property type="match status" value="1"/>
</dbReference>
<dbReference type="InterPro" id="IPR012675">
    <property type="entry name" value="Beta-grasp_dom_sf"/>
</dbReference>
<dbReference type="Proteomes" id="UP000798951">
    <property type="component" value="Unassembled WGS sequence"/>
</dbReference>
<evidence type="ECO:0000256" key="8">
    <source>
        <dbReference type="ARBA" id="ARBA00023014"/>
    </source>
</evidence>
<dbReference type="Pfam" id="PF00970">
    <property type="entry name" value="FAD_binding_6"/>
    <property type="match status" value="1"/>
</dbReference>
<dbReference type="InterPro" id="IPR050415">
    <property type="entry name" value="MRET"/>
</dbReference>
<dbReference type="Gene3D" id="3.40.50.80">
    <property type="entry name" value="Nucleotide-binding domain of ferredoxin-NADP reductase (FNR) module"/>
    <property type="match status" value="1"/>
</dbReference>
<dbReference type="PROSITE" id="PS00197">
    <property type="entry name" value="2FE2S_FER_1"/>
    <property type="match status" value="1"/>
</dbReference>
<evidence type="ECO:0000259" key="9">
    <source>
        <dbReference type="PROSITE" id="PS51085"/>
    </source>
</evidence>
<gene>
    <name evidence="11" type="ORF">FNL39_104396</name>
</gene>
<evidence type="ECO:0000313" key="12">
    <source>
        <dbReference type="Proteomes" id="UP000798951"/>
    </source>
</evidence>
<dbReference type="InterPro" id="IPR039261">
    <property type="entry name" value="FNR_nucleotide-bd"/>
</dbReference>
<dbReference type="InterPro" id="IPR002938">
    <property type="entry name" value="FAD-bd"/>
</dbReference>
<dbReference type="RefSeq" id="WP_159372874.1">
    <property type="nucleotide sequence ID" value="NZ_VMSD01000004.1"/>
</dbReference>
<dbReference type="InterPro" id="IPR001433">
    <property type="entry name" value="OxRdtase_FAD/NAD-bd"/>
</dbReference>
<keyword evidence="12" id="KW-1185">Reference proteome</keyword>
<dbReference type="SUPFAM" id="SSF63380">
    <property type="entry name" value="Riboflavin synthase domain-like"/>
    <property type="match status" value="1"/>
</dbReference>
<dbReference type="EMBL" id="VMSD01000004">
    <property type="protein sequence ID" value="KAF0846974.1"/>
    <property type="molecule type" value="Genomic_DNA"/>
</dbReference>
<dbReference type="InterPro" id="IPR036010">
    <property type="entry name" value="2Fe-2S_ferredoxin-like_sf"/>
</dbReference>
<evidence type="ECO:0000256" key="4">
    <source>
        <dbReference type="ARBA" id="ARBA00022723"/>
    </source>
</evidence>
<dbReference type="InterPro" id="IPR001041">
    <property type="entry name" value="2Fe-2S_ferredoxin-type"/>
</dbReference>
<accession>A0ABQ6YMF6</accession>
<dbReference type="InterPro" id="IPR036188">
    <property type="entry name" value="FAD/NAD-bd_sf"/>
</dbReference>
<evidence type="ECO:0000256" key="3">
    <source>
        <dbReference type="ARBA" id="ARBA00022714"/>
    </source>
</evidence>
<dbReference type="SUPFAM" id="SSF52343">
    <property type="entry name" value="Ferredoxin reductase-like, C-terminal NADP-linked domain"/>
    <property type="match status" value="1"/>
</dbReference>
<keyword evidence="3" id="KW-0001">2Fe-2S</keyword>
<dbReference type="PROSITE" id="PS51384">
    <property type="entry name" value="FAD_FR"/>
    <property type="match status" value="1"/>
</dbReference>
<dbReference type="InterPro" id="IPR008333">
    <property type="entry name" value="Cbr1-like_FAD-bd_dom"/>
</dbReference>
<dbReference type="PANTHER" id="PTHR47354">
    <property type="entry name" value="NADH OXIDOREDUCTASE HCR"/>
    <property type="match status" value="1"/>
</dbReference>
<dbReference type="InterPro" id="IPR017938">
    <property type="entry name" value="Riboflavin_synthase-like_b-brl"/>
</dbReference>
<dbReference type="PANTHER" id="PTHR47354:SF8">
    <property type="entry name" value="1,2-PHENYLACETYL-COA EPOXIDASE, SUBUNIT E"/>
    <property type="match status" value="1"/>
</dbReference>
<keyword evidence="2" id="KW-0285">Flavoprotein</keyword>
<evidence type="ECO:0000256" key="1">
    <source>
        <dbReference type="ARBA" id="ARBA00001974"/>
    </source>
</evidence>
<keyword evidence="8" id="KW-0411">Iron-sulfur</keyword>
<keyword evidence="6" id="KW-0560">Oxidoreductase</keyword>
<organism evidence="11 12">
    <name type="scientific">Nocardia caishijiensis</name>
    <dbReference type="NCBI Taxonomy" id="184756"/>
    <lineage>
        <taxon>Bacteria</taxon>
        <taxon>Bacillati</taxon>
        <taxon>Actinomycetota</taxon>
        <taxon>Actinomycetes</taxon>
        <taxon>Mycobacteriales</taxon>
        <taxon>Nocardiaceae</taxon>
        <taxon>Nocardia</taxon>
    </lineage>
</organism>
<dbReference type="CDD" id="cd00207">
    <property type="entry name" value="fer2"/>
    <property type="match status" value="1"/>
</dbReference>
<reference evidence="11 12" key="1">
    <citation type="submission" date="2019-07" db="EMBL/GenBank/DDBJ databases">
        <title>Genomic Encyclopedia of Type Strains, Phase IV (KMG-IV): sequencing the most valuable type-strain genomes for metagenomic binning, comparative biology and taxonomic classification.</title>
        <authorList>
            <person name="Goeker M."/>
        </authorList>
    </citation>
    <scope>NUCLEOTIDE SEQUENCE [LARGE SCALE GENOMIC DNA]</scope>
    <source>
        <strain evidence="11 12">DSM 44831</strain>
    </source>
</reference>
<dbReference type="Pfam" id="PF00111">
    <property type="entry name" value="Fer2"/>
    <property type="match status" value="1"/>
</dbReference>
<evidence type="ECO:0000256" key="5">
    <source>
        <dbReference type="ARBA" id="ARBA00022827"/>
    </source>
</evidence>
<evidence type="ECO:0000259" key="10">
    <source>
        <dbReference type="PROSITE" id="PS51384"/>
    </source>
</evidence>
<keyword evidence="4" id="KW-0479">Metal-binding</keyword>
<dbReference type="InterPro" id="IPR006058">
    <property type="entry name" value="2Fe2S_fd_BS"/>
</dbReference>
<evidence type="ECO:0000256" key="2">
    <source>
        <dbReference type="ARBA" id="ARBA00022630"/>
    </source>
</evidence>
<proteinExistence type="predicted"/>
<name>A0ABQ6YMF6_9NOCA</name>
<dbReference type="SUPFAM" id="SSF54292">
    <property type="entry name" value="2Fe-2S ferredoxin-like"/>
    <property type="match status" value="1"/>
</dbReference>
<keyword evidence="5" id="KW-0274">FAD</keyword>
<dbReference type="SUPFAM" id="SSF51905">
    <property type="entry name" value="FAD/NAD(P)-binding domain"/>
    <property type="match status" value="1"/>
</dbReference>
<evidence type="ECO:0000256" key="6">
    <source>
        <dbReference type="ARBA" id="ARBA00023002"/>
    </source>
</evidence>
<feature type="domain" description="2Fe-2S ferredoxin-type" evidence="9">
    <location>
        <begin position="720"/>
        <end position="811"/>
    </location>
</feature>
<dbReference type="Gene3D" id="2.40.30.10">
    <property type="entry name" value="Translation factors"/>
    <property type="match status" value="1"/>
</dbReference>
<dbReference type="Gene3D" id="3.10.20.30">
    <property type="match status" value="1"/>
</dbReference>
<dbReference type="Pfam" id="PF00175">
    <property type="entry name" value="NAD_binding_1"/>
    <property type="match status" value="1"/>
</dbReference>
<feature type="domain" description="FAD-binding FR-type" evidence="10">
    <location>
        <begin position="463"/>
        <end position="567"/>
    </location>
</feature>
<protein>
    <submittedName>
        <fullName evidence="11">Ferredoxin-NADP reductase</fullName>
    </submittedName>
</protein>
<comment type="cofactor">
    <cofactor evidence="1">
        <name>FAD</name>
        <dbReference type="ChEBI" id="CHEBI:57692"/>
    </cofactor>
</comment>
<keyword evidence="7" id="KW-0408">Iron</keyword>
<evidence type="ECO:0000313" key="11">
    <source>
        <dbReference type="EMBL" id="KAF0846974.1"/>
    </source>
</evidence>
<comment type="caution">
    <text evidence="11">The sequence shown here is derived from an EMBL/GenBank/DDBJ whole genome shotgun (WGS) entry which is preliminary data.</text>
</comment>
<sequence>MAEERTHAIVLGASMAGLLTARILSESFAQVTVIERDDLSAPGDRRGVPQGRHVHALLARGTQIFEELFPGLTARLLADGAVECRALTEMRMSLSGHTLRRSDSGYSVLQASRPFLEWRVRERVRALPNVVILDSHTAEALDYDAAAERVRGVRVDGVGELAADLVVSCLGRHGPIGDWLAESGYERPPEEGVRIDMMYASRYIRLPAGVVEDKEIIVSHQDPARGLAMFAVEDGRHLLTLIGYGNDHPPTDPDGYWRFAASVAPPDVRRALVEAQPLTDVATYRYLANQRRRYERLSRFPDGLLVLGDAVCSFSPAFGQGMTVSALQALQLREILAAGDHELPRRWFRAAAAAIDDAWMITKLFDLAMPHVDASGQARMRLAGHLAGIGLAAGARDERVGRAVARIAGLLDRPSAVLHPETLAHTATALGGVGLDHARRLLAAPLLSPRKTLFDPLPHGPARGFHRLTVRSVMRDTRDSAIVEFTVPADLSDSFRYTAGQHLVVRGTRDGEPIRRSYSLCDPPGAGRLRIGVKRQDAGTFSTYVFDGRITGSVLYVAEPAGTFTPSLDPAARRHYAAVAAGSGITPIAAIIAAVLESEPHSTVALCYGNRAAGGIMLADRLHELVDRFPDRLRIRHQLSQQGTSTLPRSTEAVSYRRGRIDPAELADADHWFLCGPRDLVSRTVTELTARGVDRSRIQFELFDTGTSSASVPAADTASSHVTVTGYGPTLTFDMSRDRSILDAALDHREDLPYSCLGGSCGTCRATVESGQVMMDDDPLLAISDEEITAGHVLACRARPVSAEVALRFAP</sequence>
<dbReference type="CDD" id="cd06214">
    <property type="entry name" value="PA_degradation_oxidoreductase_like"/>
    <property type="match status" value="1"/>
</dbReference>
<evidence type="ECO:0000256" key="7">
    <source>
        <dbReference type="ARBA" id="ARBA00023004"/>
    </source>
</evidence>
<dbReference type="Gene3D" id="3.50.50.60">
    <property type="entry name" value="FAD/NAD(P)-binding domain"/>
    <property type="match status" value="1"/>
</dbReference>
<dbReference type="Pfam" id="PF01494">
    <property type="entry name" value="FAD_binding_3"/>
    <property type="match status" value="1"/>
</dbReference>
<dbReference type="InterPro" id="IPR017927">
    <property type="entry name" value="FAD-bd_FR_type"/>
</dbReference>